<feature type="domain" description="CinA C-terminal" evidence="1">
    <location>
        <begin position="8"/>
        <end position="159"/>
    </location>
</feature>
<dbReference type="EMBL" id="UINC01038895">
    <property type="protein sequence ID" value="SVB36575.1"/>
    <property type="molecule type" value="Genomic_DNA"/>
</dbReference>
<name>A0A382DEA5_9ZZZZ</name>
<dbReference type="InterPro" id="IPR036653">
    <property type="entry name" value="CinA-like_C"/>
</dbReference>
<evidence type="ECO:0000313" key="2">
    <source>
        <dbReference type="EMBL" id="SVB36575.1"/>
    </source>
</evidence>
<protein>
    <recommendedName>
        <fullName evidence="1">CinA C-terminal domain-containing protein</fullName>
    </recommendedName>
</protein>
<organism evidence="2">
    <name type="scientific">marine metagenome</name>
    <dbReference type="NCBI Taxonomy" id="408172"/>
    <lineage>
        <taxon>unclassified sequences</taxon>
        <taxon>metagenomes</taxon>
        <taxon>ecological metagenomes</taxon>
    </lineage>
</organism>
<dbReference type="InterPro" id="IPR008136">
    <property type="entry name" value="CinA_C"/>
</dbReference>
<evidence type="ECO:0000259" key="1">
    <source>
        <dbReference type="Pfam" id="PF02464"/>
    </source>
</evidence>
<dbReference type="Gene3D" id="3.90.950.20">
    <property type="entry name" value="CinA-like"/>
    <property type="match status" value="1"/>
</dbReference>
<gene>
    <name evidence="2" type="ORF">METZ01_LOCUS189429</name>
</gene>
<reference evidence="2" key="1">
    <citation type="submission" date="2018-05" db="EMBL/GenBank/DDBJ databases">
        <authorList>
            <person name="Lanie J.A."/>
            <person name="Ng W.-L."/>
            <person name="Kazmierczak K.M."/>
            <person name="Andrzejewski T.M."/>
            <person name="Davidsen T.M."/>
            <person name="Wayne K.J."/>
            <person name="Tettelin H."/>
            <person name="Glass J.I."/>
            <person name="Rusch D."/>
            <person name="Podicherti R."/>
            <person name="Tsui H.-C.T."/>
            <person name="Winkler M.E."/>
        </authorList>
    </citation>
    <scope>NUCLEOTIDE SEQUENCE</scope>
</reference>
<dbReference type="SUPFAM" id="SSF142433">
    <property type="entry name" value="CinA-like"/>
    <property type="match status" value="1"/>
</dbReference>
<dbReference type="NCBIfam" id="TIGR00199">
    <property type="entry name" value="PncC_domain"/>
    <property type="match status" value="1"/>
</dbReference>
<accession>A0A382DEA5</accession>
<dbReference type="AlphaFoldDB" id="A0A382DEA5"/>
<dbReference type="Pfam" id="PF02464">
    <property type="entry name" value="CinA"/>
    <property type="match status" value="1"/>
</dbReference>
<sequence>MDTKILRLANLAADLLIESNHTIGIAESSSGGLIAAHLLAIPGASRYFMGGSVIYTRAAQRNLLGVNDEQMEGLRASTEQYASLNAKTIRELLGTTWGLSETGATGPTGNRYGDSAGHSCIGVSGPLSRTKTLETAVEQREENMVSFTKASLAFLIECLEENR</sequence>
<proteinExistence type="predicted"/>